<accession>A0A1J4KDP5</accession>
<dbReference type="PROSITE" id="PS51411">
    <property type="entry name" value="PSP1_C"/>
    <property type="match status" value="1"/>
</dbReference>
<dbReference type="NCBIfam" id="NF041131">
    <property type="entry name" value="RicT_YaaT_fam"/>
    <property type="match status" value="1"/>
</dbReference>
<organism evidence="2 3">
    <name type="scientific">Tritrichomonas foetus</name>
    <dbReference type="NCBI Taxonomy" id="1144522"/>
    <lineage>
        <taxon>Eukaryota</taxon>
        <taxon>Metamonada</taxon>
        <taxon>Parabasalia</taxon>
        <taxon>Tritrichomonadida</taxon>
        <taxon>Tritrichomonadidae</taxon>
        <taxon>Tritrichomonas</taxon>
    </lineage>
</organism>
<sequence length="278" mass="32152">MKKSQFQYHKKILVFEKVNNPKKMSQSWEMFLDENEGETATAFLPSSLHEVWGEPNKEEPPSSNFLPNLSNHLFDQNDLHNSGSNNSSNFSPKAVSFNSSEFYFVQFHPNRSSIVRNVNHLNLEESEYVVIDADRGIDVGKIIRCENRPQEKDLAFVRNIIRKATNQEILLLQQKEEKEKSYVNICQEKANELSLQMKIVATELQFDGKKLTVYFTADKYIDFRDLVHSLFRIFGTRIWMVWFDGSAPIKDVFTHHQGGGSAYGDIGGGMKRRRMTMD</sequence>
<proteinExistence type="predicted"/>
<dbReference type="PANTHER" id="PTHR43830:SF3">
    <property type="entry name" value="PROTEIN PSP1"/>
    <property type="match status" value="1"/>
</dbReference>
<keyword evidence="3" id="KW-1185">Reference proteome</keyword>
<evidence type="ECO:0000313" key="3">
    <source>
        <dbReference type="Proteomes" id="UP000179807"/>
    </source>
</evidence>
<dbReference type="GeneID" id="94838160"/>
<dbReference type="OrthoDB" id="243127at2759"/>
<name>A0A1J4KDP5_9EUKA</name>
<reference evidence="2" key="1">
    <citation type="submission" date="2016-10" db="EMBL/GenBank/DDBJ databases">
        <authorList>
            <person name="Benchimol M."/>
            <person name="Almeida L.G."/>
            <person name="Vasconcelos A.T."/>
            <person name="Perreira-Neves A."/>
            <person name="Rosa I.A."/>
            <person name="Tasca T."/>
            <person name="Bogo M.R."/>
            <person name="de Souza W."/>
        </authorList>
    </citation>
    <scope>NUCLEOTIDE SEQUENCE [LARGE SCALE GENOMIC DNA]</scope>
    <source>
        <strain evidence="2">K</strain>
    </source>
</reference>
<feature type="domain" description="PSP1 C-terminal" evidence="1">
    <location>
        <begin position="158"/>
        <end position="243"/>
    </location>
</feature>
<protein>
    <recommendedName>
        <fullName evidence="1">PSP1 C-terminal domain-containing protein</fullName>
    </recommendedName>
</protein>
<dbReference type="Proteomes" id="UP000179807">
    <property type="component" value="Unassembled WGS sequence"/>
</dbReference>
<dbReference type="InterPro" id="IPR047767">
    <property type="entry name" value="PSP1-like"/>
</dbReference>
<dbReference type="EMBL" id="MLAK01000687">
    <property type="protein sequence ID" value="OHT07750.1"/>
    <property type="molecule type" value="Genomic_DNA"/>
</dbReference>
<dbReference type="InterPro" id="IPR007557">
    <property type="entry name" value="PSP1_C"/>
</dbReference>
<dbReference type="AlphaFoldDB" id="A0A1J4KDP5"/>
<dbReference type="GO" id="GO:0005737">
    <property type="term" value="C:cytoplasm"/>
    <property type="evidence" value="ECO:0007669"/>
    <property type="project" value="TreeGrafter"/>
</dbReference>
<evidence type="ECO:0000259" key="1">
    <source>
        <dbReference type="PROSITE" id="PS51411"/>
    </source>
</evidence>
<dbReference type="RefSeq" id="XP_068360886.1">
    <property type="nucleotide sequence ID" value="XM_068503456.1"/>
</dbReference>
<comment type="caution">
    <text evidence="2">The sequence shown here is derived from an EMBL/GenBank/DDBJ whole genome shotgun (WGS) entry which is preliminary data.</text>
</comment>
<gene>
    <name evidence="2" type="ORF">TRFO_23926</name>
</gene>
<dbReference type="PANTHER" id="PTHR43830">
    <property type="entry name" value="PROTEIN PSP1"/>
    <property type="match status" value="1"/>
</dbReference>
<evidence type="ECO:0000313" key="2">
    <source>
        <dbReference type="EMBL" id="OHT07750.1"/>
    </source>
</evidence>
<dbReference type="VEuPathDB" id="TrichDB:TRFO_23926"/>
<dbReference type="Pfam" id="PF04468">
    <property type="entry name" value="PSP1"/>
    <property type="match status" value="1"/>
</dbReference>